<sequence>MLDKIIGCFSYILFFSIFHNICRTSSSYFYKNKCQKYIIIKNEVLARILIAAGISRNKFVDRHDLNKMSIIGLISYIIIEPINIYVLILNFMDLFKLGNVHFGSTYHTIAMGALVILTFVFIIAIVADKS</sequence>
<evidence type="ECO:0000313" key="3">
    <source>
        <dbReference type="Proteomes" id="UP000824633"/>
    </source>
</evidence>
<dbReference type="EMBL" id="AP024849">
    <property type="protein sequence ID" value="BCZ45502.1"/>
    <property type="molecule type" value="Genomic_DNA"/>
</dbReference>
<accession>A0ABM7T2X1</accession>
<keyword evidence="1" id="KW-1133">Transmembrane helix</keyword>
<evidence type="ECO:0000313" key="2">
    <source>
        <dbReference type="EMBL" id="BCZ45502.1"/>
    </source>
</evidence>
<feature type="transmembrane region" description="Helical" evidence="1">
    <location>
        <begin position="68"/>
        <end position="88"/>
    </location>
</feature>
<organism evidence="2 3">
    <name type="scientific">Clostridium gelidum</name>
    <dbReference type="NCBI Taxonomy" id="704125"/>
    <lineage>
        <taxon>Bacteria</taxon>
        <taxon>Bacillati</taxon>
        <taxon>Bacillota</taxon>
        <taxon>Clostridia</taxon>
        <taxon>Eubacteriales</taxon>
        <taxon>Clostridiaceae</taxon>
        <taxon>Clostridium</taxon>
    </lineage>
</organism>
<gene>
    <name evidence="2" type="ORF">psyc5s11_15690</name>
</gene>
<name>A0ABM7T2X1_9CLOT</name>
<keyword evidence="1" id="KW-0812">Transmembrane</keyword>
<keyword evidence="3" id="KW-1185">Reference proteome</keyword>
<proteinExistence type="predicted"/>
<protein>
    <submittedName>
        <fullName evidence="2">Uncharacterized protein</fullName>
    </submittedName>
</protein>
<feature type="transmembrane region" description="Helical" evidence="1">
    <location>
        <begin position="108"/>
        <end position="127"/>
    </location>
</feature>
<reference evidence="3" key="1">
    <citation type="submission" date="2021-07" db="EMBL/GenBank/DDBJ databases">
        <title>Complete genome sequencing of a Clostridium isolate.</title>
        <authorList>
            <person name="Ueki A."/>
            <person name="Tonouchi A."/>
        </authorList>
    </citation>
    <scope>NUCLEOTIDE SEQUENCE [LARGE SCALE GENOMIC DNA]</scope>
    <source>
        <strain evidence="3">C5S11</strain>
    </source>
</reference>
<evidence type="ECO:0000256" key="1">
    <source>
        <dbReference type="SAM" id="Phobius"/>
    </source>
</evidence>
<keyword evidence="1" id="KW-0472">Membrane</keyword>
<dbReference type="RefSeq" id="WP_224037096.1">
    <property type="nucleotide sequence ID" value="NZ_AP024849.1"/>
</dbReference>
<dbReference type="Proteomes" id="UP000824633">
    <property type="component" value="Chromosome"/>
</dbReference>